<comment type="caution">
    <text evidence="4">The sequence shown here is derived from an EMBL/GenBank/DDBJ whole genome shotgun (WGS) entry which is preliminary data.</text>
</comment>
<evidence type="ECO:0000313" key="4">
    <source>
        <dbReference type="EMBL" id="PWC26651.1"/>
    </source>
</evidence>
<dbReference type="Gene3D" id="1.10.3290.10">
    <property type="entry name" value="Fido-like domain"/>
    <property type="match status" value="1"/>
</dbReference>
<dbReference type="OrthoDB" id="9813719at2"/>
<evidence type="ECO:0000256" key="2">
    <source>
        <dbReference type="PIRSR" id="PIRSR640198-2"/>
    </source>
</evidence>
<organism evidence="4 5">
    <name type="scientific">Teichococcus aestuarii</name>
    <dbReference type="NCBI Taxonomy" id="568898"/>
    <lineage>
        <taxon>Bacteria</taxon>
        <taxon>Pseudomonadati</taxon>
        <taxon>Pseudomonadota</taxon>
        <taxon>Alphaproteobacteria</taxon>
        <taxon>Acetobacterales</taxon>
        <taxon>Roseomonadaceae</taxon>
        <taxon>Roseomonas</taxon>
    </lineage>
</organism>
<sequence length="509" mass="56821">MLSKVEGSLVGQAALIASLELRRPPPAVISMVGVGARRTVTEDGRTVERYPVSYQPEDTLAGHLRFALRYEPIDLGILSEAFGYRAAAEQIEAWVRSEPTGAYARRAWFLFEWLTGKQLDLPDAGPVGYVDALDAKLHIIAKGSPSRRHKVTNNILGSPGFAPLVRRTQRLVAFMKEDLAAEARNLVAGCEPEVLARAVNYLYTKETKSSFAIERETATGKKAERFVAALRSAKSFEPTDPQSLIDLQNIIVDARYAAKDLRDFQNFVGSTVGGYREEVHFICPRPEDVRSLVADWAAMTERLKEATDPVVAAALTAFGFVFIHPFEDGNGRIHRFLIHQVLAREGFTPPNILFPVSAAIVRDLREYDTVLETFSGPIMPHIDWHWTPAREITVDNDTAHLYRYFDATPLAEFLYAKVAATIRKDLKEELEFVAVYDAAKSAVDEIIDMPDRKASLLVRLCLQNSGRLSKAKREMFSEIEDHEIEAIEAAIQEIIAGHTVLPPEEDFTP</sequence>
<reference evidence="5" key="1">
    <citation type="submission" date="2017-10" db="EMBL/GenBank/DDBJ databases">
        <authorList>
            <person name="Toshchakov S.V."/>
            <person name="Goeva M.A."/>
        </authorList>
    </citation>
    <scope>NUCLEOTIDE SEQUENCE [LARGE SCALE GENOMIC DNA]</scope>
    <source>
        <strain evidence="5">JR1/69-1-13</strain>
    </source>
</reference>
<keyword evidence="2" id="KW-0067">ATP-binding</keyword>
<dbReference type="GO" id="GO:0005524">
    <property type="term" value="F:ATP binding"/>
    <property type="evidence" value="ECO:0007669"/>
    <property type="project" value="UniProtKB-KW"/>
</dbReference>
<proteinExistence type="predicted"/>
<feature type="active site" evidence="1">
    <location>
        <position position="324"/>
    </location>
</feature>
<dbReference type="Pfam" id="PF02661">
    <property type="entry name" value="Fic"/>
    <property type="match status" value="1"/>
</dbReference>
<dbReference type="SUPFAM" id="SSF140931">
    <property type="entry name" value="Fic-like"/>
    <property type="match status" value="1"/>
</dbReference>
<feature type="domain" description="Fido" evidence="3">
    <location>
        <begin position="239"/>
        <end position="387"/>
    </location>
</feature>
<evidence type="ECO:0000256" key="1">
    <source>
        <dbReference type="PIRSR" id="PIRSR640198-1"/>
    </source>
</evidence>
<dbReference type="RefSeq" id="WP_109519104.1">
    <property type="nucleotide sequence ID" value="NZ_PDOA01000028.1"/>
</dbReference>
<evidence type="ECO:0000313" key="5">
    <source>
        <dbReference type="Proteomes" id="UP000245048"/>
    </source>
</evidence>
<protein>
    <submittedName>
        <fullName evidence="4">Cell filamentation protein Fic</fullName>
    </submittedName>
</protein>
<dbReference type="PANTHER" id="PTHR13504">
    <property type="entry name" value="FIDO DOMAIN-CONTAINING PROTEIN DDB_G0283145"/>
    <property type="match status" value="1"/>
</dbReference>
<evidence type="ECO:0000259" key="3">
    <source>
        <dbReference type="PROSITE" id="PS51459"/>
    </source>
</evidence>
<dbReference type="InterPro" id="IPR003812">
    <property type="entry name" value="Fido"/>
</dbReference>
<keyword evidence="2" id="KW-0547">Nucleotide-binding</keyword>
<dbReference type="EMBL" id="PDOA01000028">
    <property type="protein sequence ID" value="PWC26651.1"/>
    <property type="molecule type" value="Genomic_DNA"/>
</dbReference>
<accession>A0A2U1UYH1</accession>
<gene>
    <name evidence="4" type="ORF">CR165_22175</name>
</gene>
<dbReference type="InterPro" id="IPR040198">
    <property type="entry name" value="Fido_containing"/>
</dbReference>
<dbReference type="InterPro" id="IPR036597">
    <property type="entry name" value="Fido-like_dom_sf"/>
</dbReference>
<dbReference type="AlphaFoldDB" id="A0A2U1UYH1"/>
<name>A0A2U1UYH1_9PROT</name>
<dbReference type="PANTHER" id="PTHR13504:SF38">
    <property type="entry name" value="FIDO DOMAIN-CONTAINING PROTEIN"/>
    <property type="match status" value="1"/>
</dbReference>
<feature type="binding site" evidence="2">
    <location>
        <begin position="328"/>
        <end position="335"/>
    </location>
    <ligand>
        <name>ATP</name>
        <dbReference type="ChEBI" id="CHEBI:30616"/>
    </ligand>
</feature>
<dbReference type="PROSITE" id="PS51459">
    <property type="entry name" value="FIDO"/>
    <property type="match status" value="1"/>
</dbReference>
<keyword evidence="5" id="KW-1185">Reference proteome</keyword>
<dbReference type="Proteomes" id="UP000245048">
    <property type="component" value="Unassembled WGS sequence"/>
</dbReference>